<feature type="compositionally biased region" description="Polar residues" evidence="1">
    <location>
        <begin position="292"/>
        <end position="303"/>
    </location>
</feature>
<proteinExistence type="predicted"/>
<dbReference type="AlphaFoldDB" id="A0AA88KFL2"/>
<evidence type="ECO:0000256" key="1">
    <source>
        <dbReference type="SAM" id="MobiDB-lite"/>
    </source>
</evidence>
<organism evidence="2 3">
    <name type="scientific">Naegleria lovaniensis</name>
    <name type="common">Amoeba</name>
    <dbReference type="NCBI Taxonomy" id="51637"/>
    <lineage>
        <taxon>Eukaryota</taxon>
        <taxon>Discoba</taxon>
        <taxon>Heterolobosea</taxon>
        <taxon>Tetramitia</taxon>
        <taxon>Eutetramitia</taxon>
        <taxon>Vahlkampfiidae</taxon>
        <taxon>Naegleria</taxon>
    </lineage>
</organism>
<dbReference type="GeneID" id="68100758"/>
<feature type="compositionally biased region" description="Polar residues" evidence="1">
    <location>
        <begin position="92"/>
        <end position="101"/>
    </location>
</feature>
<dbReference type="EMBL" id="PYSW02000033">
    <property type="protein sequence ID" value="KAG2378417.1"/>
    <property type="molecule type" value="Genomic_DNA"/>
</dbReference>
<keyword evidence="3" id="KW-1185">Reference proteome</keyword>
<dbReference type="RefSeq" id="XP_044545679.1">
    <property type="nucleotide sequence ID" value="XM_044698366.1"/>
</dbReference>
<feature type="region of interest" description="Disordered" evidence="1">
    <location>
        <begin position="171"/>
        <end position="193"/>
    </location>
</feature>
<sequence>MHHQPQQQTTASVHANSNSTSTAPLPLQGSSSLTDANNSSNKFAIVDLTDEVKLKTQFKGDKLLKVNKQFRSNSEFQSNYFFFKTKKRKGASTASSEPTPNSDDEIESELNHAQHFYNEKSISQNPESNLKRRNTICMVQTSISTSAVGGQQHQQQHQQQQHNIDMMMNPTKANTSLQGDHSVSPKRQGPQHLARAQSFSFPQEYYSGPRNKSSHQHHQSMPILNNQAFNVQLNGNGNTIQSGHNNSNYYNHDNIYTPTKIIRLKKDVPQTPIMNTENDMNSHQLFHLTRNDQLGSSTGSNITREGEPKRRQPAYTQPFLATLTNSSVITKINISNQKKCLQQTKRSGRS</sequence>
<reference evidence="2 3" key="1">
    <citation type="journal article" date="2018" name="BMC Genomics">
        <title>The genome of Naegleria lovaniensis, the basis for a comparative approach to unravel pathogenicity factors of the human pathogenic amoeba N. fowleri.</title>
        <authorList>
            <person name="Liechti N."/>
            <person name="Schurch N."/>
            <person name="Bruggmann R."/>
            <person name="Wittwer M."/>
        </authorList>
    </citation>
    <scope>NUCLEOTIDE SEQUENCE [LARGE SCALE GENOMIC DNA]</scope>
    <source>
        <strain evidence="2 3">ATCC 30569</strain>
    </source>
</reference>
<evidence type="ECO:0000313" key="2">
    <source>
        <dbReference type="EMBL" id="KAG2378417.1"/>
    </source>
</evidence>
<protein>
    <submittedName>
        <fullName evidence="2">Uncharacterized protein</fullName>
    </submittedName>
</protein>
<feature type="region of interest" description="Disordered" evidence="1">
    <location>
        <begin position="87"/>
        <end position="106"/>
    </location>
</feature>
<evidence type="ECO:0000313" key="3">
    <source>
        <dbReference type="Proteomes" id="UP000816034"/>
    </source>
</evidence>
<accession>A0AA88KFL2</accession>
<name>A0AA88KFL2_NAELO</name>
<gene>
    <name evidence="2" type="ORF">C9374_008304</name>
</gene>
<feature type="region of interest" description="Disordered" evidence="1">
    <location>
        <begin position="292"/>
        <end position="313"/>
    </location>
</feature>
<feature type="region of interest" description="Disordered" evidence="1">
    <location>
        <begin position="1"/>
        <end position="38"/>
    </location>
</feature>
<dbReference type="Proteomes" id="UP000816034">
    <property type="component" value="Unassembled WGS sequence"/>
</dbReference>
<comment type="caution">
    <text evidence="2">The sequence shown here is derived from an EMBL/GenBank/DDBJ whole genome shotgun (WGS) entry which is preliminary data.</text>
</comment>
<feature type="compositionally biased region" description="Polar residues" evidence="1">
    <location>
        <begin position="171"/>
        <end position="181"/>
    </location>
</feature>